<dbReference type="InterPro" id="IPR016213">
    <property type="entry name" value="Polyphenol_oxidase"/>
</dbReference>
<keyword evidence="12" id="KW-0560">Oxidoreductase</keyword>
<evidence type="ECO:0000256" key="9">
    <source>
        <dbReference type="ARBA" id="ARBA00022723"/>
    </source>
</evidence>
<name>A0ABM1HDK0_SOLPN</name>
<evidence type="ECO:0000259" key="18">
    <source>
        <dbReference type="PROSITE" id="PS00498"/>
    </source>
</evidence>
<gene>
    <name evidence="20" type="primary">LOC107027272</name>
</gene>
<feature type="domain" description="Tyrosinase copper-binding" evidence="17">
    <location>
        <begin position="195"/>
        <end position="212"/>
    </location>
</feature>
<dbReference type="PROSITE" id="PS00497">
    <property type="entry name" value="TYROSINASE_1"/>
    <property type="match status" value="1"/>
</dbReference>
<evidence type="ECO:0000256" key="4">
    <source>
        <dbReference type="ARBA" id="ARBA00004456"/>
    </source>
</evidence>
<evidence type="ECO:0000256" key="16">
    <source>
        <dbReference type="ARBA" id="ARBA00032667"/>
    </source>
</evidence>
<keyword evidence="8" id="KW-0934">Plastid</keyword>
<evidence type="ECO:0000256" key="12">
    <source>
        <dbReference type="ARBA" id="ARBA00023002"/>
    </source>
</evidence>
<keyword evidence="7" id="KW-0150">Chloroplast</keyword>
<dbReference type="InterPro" id="IPR022739">
    <property type="entry name" value="Polyphenol_oxidase_cen"/>
</dbReference>
<evidence type="ECO:0000256" key="6">
    <source>
        <dbReference type="ARBA" id="ARBA00012298"/>
    </source>
</evidence>
<dbReference type="PANTHER" id="PTHR11474:SF130">
    <property type="entry name" value="CATECHOL OXIDASE"/>
    <property type="match status" value="1"/>
</dbReference>
<comment type="similarity">
    <text evidence="5">Belongs to the tyrosinase family.</text>
</comment>
<keyword evidence="11" id="KW-0809">Transit peptide</keyword>
<organism evidence="19 20">
    <name type="scientific">Solanum pennellii</name>
    <name type="common">Tomato</name>
    <name type="synonym">Lycopersicon pennellii</name>
    <dbReference type="NCBI Taxonomy" id="28526"/>
    <lineage>
        <taxon>Eukaryota</taxon>
        <taxon>Viridiplantae</taxon>
        <taxon>Streptophyta</taxon>
        <taxon>Embryophyta</taxon>
        <taxon>Tracheophyta</taxon>
        <taxon>Spermatophyta</taxon>
        <taxon>Magnoliopsida</taxon>
        <taxon>eudicotyledons</taxon>
        <taxon>Gunneridae</taxon>
        <taxon>Pentapetalae</taxon>
        <taxon>asterids</taxon>
        <taxon>lamiids</taxon>
        <taxon>Solanales</taxon>
        <taxon>Solanaceae</taxon>
        <taxon>Solanoideae</taxon>
        <taxon>Solaneae</taxon>
        <taxon>Solanum</taxon>
        <taxon>Solanum subgen. Lycopersicon</taxon>
    </lineage>
</organism>
<keyword evidence="13" id="KW-0186">Copper</keyword>
<dbReference type="RefSeq" id="XP_015083938.2">
    <property type="nucleotide sequence ID" value="XM_015228452.2"/>
</dbReference>
<comment type="cofactor">
    <cofactor evidence="2">
        <name>Cu(2+)</name>
        <dbReference type="ChEBI" id="CHEBI:29036"/>
    </cofactor>
</comment>
<evidence type="ECO:0000256" key="1">
    <source>
        <dbReference type="ARBA" id="ARBA00001628"/>
    </source>
</evidence>
<evidence type="ECO:0000313" key="20">
    <source>
        <dbReference type="RefSeq" id="XP_015083938.2"/>
    </source>
</evidence>
<keyword evidence="10" id="KW-0883">Thioether bond</keyword>
<evidence type="ECO:0000256" key="14">
    <source>
        <dbReference type="ARBA" id="ARBA00023078"/>
    </source>
</evidence>
<feature type="domain" description="Tyrosinase copper-binding" evidence="18">
    <location>
        <begin position="362"/>
        <end position="373"/>
    </location>
</feature>
<dbReference type="InterPro" id="IPR008922">
    <property type="entry name" value="Di-copper_centre_dom_sf"/>
</dbReference>
<proteinExistence type="inferred from homology"/>
<sequence>MSSSFSSNSMCLSLGEQSSKVFILSKPSSFFAKPCRRNNKNFHVSCSNDNANKNNGDDHEKNVARRNVLVGLGGLYGASNLAPLAYASPIPIPNLKSCGKATKEGSIEVDYSCCPPTPAEWNNIPYYKFPPMSKLRRRPRAQQVTEEYIAKYQLATRRMMDLNEKDPRSFKQQANIHCAYCNGAYKFGDDVLQVHFNWLFFPFHRWYLYFYERILGKLIDDPTFALPYWNWDHPDGMRLPPMFDRRNTSLYDPRRNPHVRNGTIIDFRFGGDEEVSTDVEQTVTNNLTSVYRAMITNAACPLQFFGARYLLGTNNTDDAGTIEKMPHTPIHVWTGTVRGTALEDGRTSFGEDMGNFYSAGLDPVFYSHHANVDRMWNIWKGLGGKKRDIKEEDWLNSEFFFYDENQKPYRVRVGDCLDTRKMGYDYAPADIPWINCRPTRKGREGKVDSTKFDLENKVFPITNLNKPISFCIKRPKTSRSQEDKIEKEEVLMFKGLKYDRSKYIRFDVFLNEDENVNADELDKVEFAGTYVNLPHNHAHNNNKRDNGETFQLDITESLEDCGLEDDDIITVTVVPKKGGGAISIQSVAIEFLES</sequence>
<evidence type="ECO:0000256" key="10">
    <source>
        <dbReference type="ARBA" id="ARBA00022784"/>
    </source>
</evidence>
<dbReference type="InterPro" id="IPR022740">
    <property type="entry name" value="Polyphenol_oxidase_C"/>
</dbReference>
<dbReference type="Proteomes" id="UP000694930">
    <property type="component" value="Chromosome 8"/>
</dbReference>
<dbReference type="Pfam" id="PF00264">
    <property type="entry name" value="Tyrosinase"/>
    <property type="match status" value="1"/>
</dbReference>
<keyword evidence="9" id="KW-0479">Metal-binding</keyword>
<comment type="function">
    <text evidence="3">Catalyzes the oxidation of mono- and o-diphenols to o-diquinones.</text>
</comment>
<keyword evidence="19" id="KW-1185">Reference proteome</keyword>
<evidence type="ECO:0000256" key="8">
    <source>
        <dbReference type="ARBA" id="ARBA00022640"/>
    </source>
</evidence>
<protein>
    <recommendedName>
        <fullName evidence="6">catechol oxidase</fullName>
        <ecNumber evidence="6">1.10.3.1</ecNumber>
    </recommendedName>
    <alternativeName>
        <fullName evidence="16">Catechol oxidase</fullName>
    </alternativeName>
</protein>
<comment type="subcellular location">
    <subcellularLocation>
        <location evidence="4">Plastid</location>
        <location evidence="4">Chloroplast thylakoid lumen</location>
    </subcellularLocation>
</comment>
<reference evidence="20" key="2">
    <citation type="submission" date="2025-08" db="UniProtKB">
        <authorList>
            <consortium name="RefSeq"/>
        </authorList>
    </citation>
    <scope>IDENTIFICATION</scope>
</reference>
<dbReference type="GeneID" id="107027272"/>
<evidence type="ECO:0000256" key="7">
    <source>
        <dbReference type="ARBA" id="ARBA00022528"/>
    </source>
</evidence>
<dbReference type="PRINTS" id="PR00092">
    <property type="entry name" value="TYROSINASE"/>
</dbReference>
<evidence type="ECO:0000313" key="19">
    <source>
        <dbReference type="Proteomes" id="UP000694930"/>
    </source>
</evidence>
<comment type="catalytic activity">
    <reaction evidence="1">
        <text>2 catechol + O2 = 2 1,2-benzoquinone + 2 H2O</text>
        <dbReference type="Rhea" id="RHEA:21632"/>
        <dbReference type="ChEBI" id="CHEBI:15377"/>
        <dbReference type="ChEBI" id="CHEBI:15379"/>
        <dbReference type="ChEBI" id="CHEBI:17253"/>
        <dbReference type="ChEBI" id="CHEBI:18135"/>
        <dbReference type="EC" id="1.10.3.1"/>
    </reaction>
</comment>
<reference evidence="19" key="1">
    <citation type="journal article" date="2014" name="Nat. Genet.">
        <title>The genome of the stress-tolerant wild tomato species Solanum pennellii.</title>
        <authorList>
            <person name="Bolger A."/>
            <person name="Scossa F."/>
            <person name="Bolger M.E."/>
            <person name="Lanz C."/>
            <person name="Maumus F."/>
            <person name="Tohge T."/>
            <person name="Quesneville H."/>
            <person name="Alseekh S."/>
            <person name="Sorensen I."/>
            <person name="Lichtenstein G."/>
            <person name="Fich E.A."/>
            <person name="Conte M."/>
            <person name="Keller H."/>
            <person name="Schneeberger K."/>
            <person name="Schwacke R."/>
            <person name="Ofner I."/>
            <person name="Vrebalov J."/>
            <person name="Xu Y."/>
            <person name="Osorio S."/>
            <person name="Aflitos S.A."/>
            <person name="Schijlen E."/>
            <person name="Jimenez-Gomez J.M."/>
            <person name="Ryngajllo M."/>
            <person name="Kimura S."/>
            <person name="Kumar R."/>
            <person name="Koenig D."/>
            <person name="Headland L.R."/>
            <person name="Maloof J.N."/>
            <person name="Sinha N."/>
            <person name="van Ham R.C."/>
            <person name="Lankhorst R.K."/>
            <person name="Mao L."/>
            <person name="Vogel A."/>
            <person name="Arsova B."/>
            <person name="Panstruga R."/>
            <person name="Fei Z."/>
            <person name="Rose J.K."/>
            <person name="Zamir D."/>
            <person name="Carrari F."/>
            <person name="Giovannoni J.J."/>
            <person name="Weigel D."/>
            <person name="Usadel B."/>
            <person name="Fernie A.R."/>
        </authorList>
    </citation>
    <scope>NUCLEOTIDE SEQUENCE [LARGE SCALE GENOMIC DNA]</scope>
    <source>
        <strain evidence="19">cv. LA0716</strain>
    </source>
</reference>
<evidence type="ECO:0000256" key="15">
    <source>
        <dbReference type="ARBA" id="ARBA00023157"/>
    </source>
</evidence>
<keyword evidence="14" id="KW-0793">Thylakoid</keyword>
<keyword evidence="15" id="KW-1015">Disulfide bond</keyword>
<evidence type="ECO:0000256" key="11">
    <source>
        <dbReference type="ARBA" id="ARBA00022946"/>
    </source>
</evidence>
<dbReference type="PIRSF" id="PIRSF000290">
    <property type="entry name" value="PPO_plant"/>
    <property type="match status" value="1"/>
</dbReference>
<dbReference type="PANTHER" id="PTHR11474">
    <property type="entry name" value="TYROSINASE FAMILY MEMBER"/>
    <property type="match status" value="1"/>
</dbReference>
<evidence type="ECO:0000256" key="3">
    <source>
        <dbReference type="ARBA" id="ARBA00002400"/>
    </source>
</evidence>
<accession>A0ABM1HDK0</accession>
<evidence type="ECO:0000256" key="2">
    <source>
        <dbReference type="ARBA" id="ARBA00001973"/>
    </source>
</evidence>
<dbReference type="SUPFAM" id="SSF48056">
    <property type="entry name" value="Di-copper centre-containing domain"/>
    <property type="match status" value="1"/>
</dbReference>
<dbReference type="InterPro" id="IPR050316">
    <property type="entry name" value="Tyrosinase/Hemocyanin"/>
</dbReference>
<evidence type="ECO:0000259" key="17">
    <source>
        <dbReference type="PROSITE" id="PS00497"/>
    </source>
</evidence>
<dbReference type="Gene3D" id="1.10.1280.10">
    <property type="entry name" value="Di-copper center containing domain from catechol oxidase"/>
    <property type="match status" value="1"/>
</dbReference>
<dbReference type="InterPro" id="IPR002227">
    <property type="entry name" value="Tyrosinase_Cu-bd"/>
</dbReference>
<evidence type="ECO:0000256" key="13">
    <source>
        <dbReference type="ARBA" id="ARBA00023008"/>
    </source>
</evidence>
<dbReference type="PROSITE" id="PS00498">
    <property type="entry name" value="TYROSINASE_2"/>
    <property type="match status" value="1"/>
</dbReference>
<dbReference type="Pfam" id="PF12143">
    <property type="entry name" value="PPO1_KFDV"/>
    <property type="match status" value="1"/>
</dbReference>
<dbReference type="Pfam" id="PF12142">
    <property type="entry name" value="PPO1_DWL"/>
    <property type="match status" value="1"/>
</dbReference>
<evidence type="ECO:0000256" key="5">
    <source>
        <dbReference type="ARBA" id="ARBA00009928"/>
    </source>
</evidence>
<dbReference type="EC" id="1.10.3.1" evidence="6"/>